<dbReference type="STRING" id="84531.LA76x_2576"/>
<dbReference type="PANTHER" id="PTHR21666">
    <property type="entry name" value="PEPTIDASE-RELATED"/>
    <property type="match status" value="1"/>
</dbReference>
<evidence type="ECO:0000313" key="5">
    <source>
        <dbReference type="EMBL" id="ALN80706.1"/>
    </source>
</evidence>
<feature type="transmembrane region" description="Helical" evidence="2">
    <location>
        <begin position="12"/>
        <end position="30"/>
    </location>
</feature>
<dbReference type="PATRIC" id="fig|84531.8.peg.2586"/>
<dbReference type="GO" id="GO:0004222">
    <property type="term" value="F:metalloendopeptidase activity"/>
    <property type="evidence" value="ECO:0007669"/>
    <property type="project" value="TreeGrafter"/>
</dbReference>
<dbReference type="InterPro" id="IPR008756">
    <property type="entry name" value="Peptidase_M56"/>
</dbReference>
<sequence>MTLPSLEFWSLHLGACLATGALAWGVGLGLHRTLRLSHASRAYWLGVWTLAALPTAAALALRWLGPETSSWPITPALPLPLLSDAGAWSGVAAESPATPSAAAALRDWLEPLLAALYLSGAIVAALRWWAGLRAVRRIVAASRPFDGTLGGALNDSSVAAECRRLGEAGIEVRSIDDATSPFAVCLPRPTILIPAALSAQMSDEQLRMVLGHEAAHLARRDPQRAAGMRLVQVLLWFDPFLRLIAQRVQIAAELRCDAAAIADRADRRRSYAQAYLQTLRLSAGLSLPASAAAFSRKDPGHHRLRIAHMIEGDRRRRVPPALRWLLAAMALVAGAAIASVQIAATPATTTQAATISPTSAAANAAAKPAPGPAAAVTTASVEIDFSSPMRKPKISGHFGEIGPPRSNPHRGLDFTAARGTPVHAPAAGVVVAATERYDNAPNYGTVVVLDHGGGWQSLYAHLDAYEVQVGQQVASGERIGRVGTTGKVTGPHVHVEMLHNGQRVDPEPLLR</sequence>
<dbReference type="KEGG" id="lab:LA76x_2576"/>
<dbReference type="Proteomes" id="UP000060787">
    <property type="component" value="Chromosome"/>
</dbReference>
<evidence type="ECO:0000256" key="1">
    <source>
        <dbReference type="ARBA" id="ARBA00022729"/>
    </source>
</evidence>
<reference evidence="5 6" key="1">
    <citation type="journal article" date="2015" name="BMC Genomics">
        <title>Comparative genomics and metabolic profiling of the genus Lysobacter.</title>
        <authorList>
            <person name="de Bruijn I."/>
            <person name="Cheng X."/>
            <person name="de Jager V."/>
            <person name="Exposito R.G."/>
            <person name="Watrous J."/>
            <person name="Patel N."/>
            <person name="Postma J."/>
            <person name="Dorrestein P.C."/>
            <person name="Kobayashi D."/>
            <person name="Raaijmakers J.M."/>
        </authorList>
    </citation>
    <scope>NUCLEOTIDE SEQUENCE [LARGE SCALE GENOMIC DNA]</scope>
    <source>
        <strain evidence="5 6">76</strain>
    </source>
</reference>
<dbReference type="CDD" id="cd12797">
    <property type="entry name" value="M23_peptidase"/>
    <property type="match status" value="1"/>
</dbReference>
<dbReference type="eggNOG" id="COG0739">
    <property type="taxonomic scope" value="Bacteria"/>
</dbReference>
<dbReference type="RefSeq" id="WP_057917935.1">
    <property type="nucleotide sequence ID" value="NZ_CP011129.1"/>
</dbReference>
<dbReference type="InterPro" id="IPR016047">
    <property type="entry name" value="M23ase_b-sheet_dom"/>
</dbReference>
<dbReference type="Gene3D" id="2.70.70.10">
    <property type="entry name" value="Glucose Permease (Domain IIA)"/>
    <property type="match status" value="1"/>
</dbReference>
<dbReference type="Gene3D" id="3.30.2010.10">
    <property type="entry name" value="Metalloproteases ('zincins'), catalytic domain"/>
    <property type="match status" value="1"/>
</dbReference>
<keyword evidence="6" id="KW-1185">Reference proteome</keyword>
<feature type="transmembrane region" description="Helical" evidence="2">
    <location>
        <begin position="324"/>
        <end position="344"/>
    </location>
</feature>
<dbReference type="InterPro" id="IPR011055">
    <property type="entry name" value="Dup_hybrid_motif"/>
</dbReference>
<dbReference type="CDD" id="cd07341">
    <property type="entry name" value="M56_BlaR1_MecR1_like"/>
    <property type="match status" value="1"/>
</dbReference>
<protein>
    <submittedName>
        <fullName evidence="5">Peptidase M48 family protein</fullName>
    </submittedName>
</protein>
<evidence type="ECO:0000259" key="4">
    <source>
        <dbReference type="Pfam" id="PF05569"/>
    </source>
</evidence>
<feature type="domain" description="Peptidase M56" evidence="4">
    <location>
        <begin position="38"/>
        <end position="290"/>
    </location>
</feature>
<dbReference type="EMBL" id="CP011129">
    <property type="protein sequence ID" value="ALN80706.1"/>
    <property type="molecule type" value="Genomic_DNA"/>
</dbReference>
<proteinExistence type="predicted"/>
<feature type="transmembrane region" description="Helical" evidence="2">
    <location>
        <begin position="42"/>
        <end position="64"/>
    </location>
</feature>
<accession>A0A0S2FAV1</accession>
<dbReference type="Pfam" id="PF05569">
    <property type="entry name" value="Peptidase_M56"/>
    <property type="match status" value="1"/>
</dbReference>
<keyword evidence="2" id="KW-1133">Transmembrane helix</keyword>
<evidence type="ECO:0000313" key="6">
    <source>
        <dbReference type="Proteomes" id="UP000060787"/>
    </source>
</evidence>
<keyword evidence="2" id="KW-0472">Membrane</keyword>
<feature type="domain" description="M23ase beta-sheet core" evidence="3">
    <location>
        <begin position="408"/>
        <end position="506"/>
    </location>
</feature>
<gene>
    <name evidence="5" type="ORF">LA76x_2576</name>
</gene>
<dbReference type="SUPFAM" id="SSF51261">
    <property type="entry name" value="Duplicated hybrid motif"/>
    <property type="match status" value="1"/>
</dbReference>
<feature type="transmembrane region" description="Helical" evidence="2">
    <location>
        <begin position="112"/>
        <end position="130"/>
    </location>
</feature>
<evidence type="ECO:0000256" key="2">
    <source>
        <dbReference type="SAM" id="Phobius"/>
    </source>
</evidence>
<dbReference type="AlphaFoldDB" id="A0A0S2FAV1"/>
<keyword evidence="1" id="KW-0732">Signal</keyword>
<name>A0A0S2FAV1_LYSAN</name>
<organism evidence="5 6">
    <name type="scientific">Lysobacter antibioticus</name>
    <dbReference type="NCBI Taxonomy" id="84531"/>
    <lineage>
        <taxon>Bacteria</taxon>
        <taxon>Pseudomonadati</taxon>
        <taxon>Pseudomonadota</taxon>
        <taxon>Gammaproteobacteria</taxon>
        <taxon>Lysobacterales</taxon>
        <taxon>Lysobacteraceae</taxon>
        <taxon>Lysobacter</taxon>
    </lineage>
</organism>
<evidence type="ECO:0000259" key="3">
    <source>
        <dbReference type="Pfam" id="PF01551"/>
    </source>
</evidence>
<dbReference type="Pfam" id="PF01551">
    <property type="entry name" value="Peptidase_M23"/>
    <property type="match status" value="1"/>
</dbReference>
<keyword evidence="2" id="KW-0812">Transmembrane</keyword>
<dbReference type="PANTHER" id="PTHR21666:SF289">
    <property type="entry name" value="L-ALA--D-GLU ENDOPEPTIDASE"/>
    <property type="match status" value="1"/>
</dbReference>
<dbReference type="InterPro" id="IPR050570">
    <property type="entry name" value="Cell_wall_metabolism_enzyme"/>
</dbReference>